<dbReference type="InterPro" id="IPR048297">
    <property type="entry name" value="DUF936_dom_pln"/>
</dbReference>
<dbReference type="PANTHER" id="PTHR31928">
    <property type="entry name" value="EXPRESSED PROTEIN"/>
    <property type="match status" value="1"/>
</dbReference>
<sequence>MASLTPGVLLKLLQSMDSDTKVTGEHRSAVLQVIGIIPALTASTADDLWPSHGFYLQLSDSVHSTYVSLSSHDADSILSSRAQLGQLVHVDRLISSSPVPKAEGLRPVPSSRPHPFIGSPEQLVVNSSPTGPGFVIQPASPTRQAPPLLPSSRSNRMVFTPKENLITPKLDKEKGPVRRRSGSPAPGKLPNSNLNLNNSNTNPKRSASPAVRSVSPVPSKCVVPSLVAAKEENRRIAKEPAIVVPSRFRQPSPVSRKGAASPAARRASVSPGRSRLSGVNKMSPASAADGFGKRRVGLVVTGIPKVSDAILGSAKSVRKSWDDSSIGSIISLEGKEKAGGNKSKVTKEAILRTQVAMSRRLSDVSNDQSSTDDKSEPEKPKPAKKSGSPLSEKPRPGLGPKISLHDRKWTDGSIPLNGVSDSLAKLGKEAIQRRDVVSAAAAEALQETLITEAVIRNLSKFSDLCNSSKATSPIPVIDQFLTIYTDLQKWQNTIDSISGDKTDISPFEKSTSLWVEAALMTDLEVLQFVRSTMDSVSKPSKISDKSDKSPTVDQPRTSVSKRQPIPITSKGHSRVSPNPNPKSWSNNSSLNETVDLARVVRCEMQVWFLKFVNEALDVGFVLIGEKERISGNNGKVTMVLSQFKKINDWLDGVGKLPEEEGLKEKIEKLKRKIYRFVISHMGSALDSSVSISEA</sequence>
<dbReference type="PANTHER" id="PTHR31928:SF3">
    <property type="entry name" value="EXPRESSED PROTEIN"/>
    <property type="match status" value="1"/>
</dbReference>
<protein>
    <submittedName>
        <fullName evidence="4">Uncharacterized protein</fullName>
    </submittedName>
</protein>
<evidence type="ECO:0000313" key="5">
    <source>
        <dbReference type="Proteomes" id="UP000623129"/>
    </source>
</evidence>
<accession>A0A833QR75</accession>
<dbReference type="InterPro" id="IPR010341">
    <property type="entry name" value="DUF936_pln"/>
</dbReference>
<gene>
    <name evidence="4" type="ORF">FCM35_KLT07436</name>
</gene>
<name>A0A833QR75_9POAL</name>
<reference evidence="4" key="1">
    <citation type="submission" date="2020-01" db="EMBL/GenBank/DDBJ databases">
        <title>Genome sequence of Kobresia littledalei, the first chromosome-level genome in the family Cyperaceae.</title>
        <authorList>
            <person name="Qu G."/>
        </authorList>
    </citation>
    <scope>NUCLEOTIDE SEQUENCE</scope>
    <source>
        <strain evidence="4">C.B.Clarke</strain>
        <tissue evidence="4">Leaf</tissue>
    </source>
</reference>
<feature type="region of interest" description="Disordered" evidence="1">
    <location>
        <begin position="247"/>
        <end position="285"/>
    </location>
</feature>
<feature type="compositionally biased region" description="Low complexity" evidence="1">
    <location>
        <begin position="255"/>
        <end position="275"/>
    </location>
</feature>
<keyword evidence="5" id="KW-1185">Reference proteome</keyword>
<feature type="region of interest" description="Disordered" evidence="1">
    <location>
        <begin position="537"/>
        <end position="588"/>
    </location>
</feature>
<evidence type="ECO:0000259" key="2">
    <source>
        <dbReference type="Pfam" id="PF06075"/>
    </source>
</evidence>
<feature type="compositionally biased region" description="Polar residues" evidence="1">
    <location>
        <begin position="551"/>
        <end position="561"/>
    </location>
</feature>
<feature type="compositionally biased region" description="Basic and acidic residues" evidence="1">
    <location>
        <begin position="541"/>
        <end position="550"/>
    </location>
</feature>
<feature type="region of interest" description="Disordered" evidence="1">
    <location>
        <begin position="99"/>
        <end position="216"/>
    </location>
</feature>
<feature type="domain" description="DUF6857" evidence="3">
    <location>
        <begin position="404"/>
        <end position="687"/>
    </location>
</feature>
<evidence type="ECO:0000259" key="3">
    <source>
        <dbReference type="Pfam" id="PF21647"/>
    </source>
</evidence>
<dbReference type="EMBL" id="SWLB01000017">
    <property type="protein sequence ID" value="KAF3327318.1"/>
    <property type="molecule type" value="Genomic_DNA"/>
</dbReference>
<organism evidence="4 5">
    <name type="scientific">Carex littledalei</name>
    <dbReference type="NCBI Taxonomy" id="544730"/>
    <lineage>
        <taxon>Eukaryota</taxon>
        <taxon>Viridiplantae</taxon>
        <taxon>Streptophyta</taxon>
        <taxon>Embryophyta</taxon>
        <taxon>Tracheophyta</taxon>
        <taxon>Spermatophyta</taxon>
        <taxon>Magnoliopsida</taxon>
        <taxon>Liliopsida</taxon>
        <taxon>Poales</taxon>
        <taxon>Cyperaceae</taxon>
        <taxon>Cyperoideae</taxon>
        <taxon>Cariceae</taxon>
        <taxon>Carex</taxon>
        <taxon>Carex subgen. Euthyceras</taxon>
    </lineage>
</organism>
<evidence type="ECO:0000256" key="1">
    <source>
        <dbReference type="SAM" id="MobiDB-lite"/>
    </source>
</evidence>
<dbReference type="Proteomes" id="UP000623129">
    <property type="component" value="Unassembled WGS sequence"/>
</dbReference>
<dbReference type="Pfam" id="PF21647">
    <property type="entry name" value="DUF6857"/>
    <property type="match status" value="1"/>
</dbReference>
<feature type="region of interest" description="Disordered" evidence="1">
    <location>
        <begin position="357"/>
        <end position="410"/>
    </location>
</feature>
<feature type="compositionally biased region" description="Basic and acidic residues" evidence="1">
    <location>
        <begin position="371"/>
        <end position="381"/>
    </location>
</feature>
<comment type="caution">
    <text evidence="4">The sequence shown here is derived from an EMBL/GenBank/DDBJ whole genome shotgun (WGS) entry which is preliminary data.</text>
</comment>
<evidence type="ECO:0000313" key="4">
    <source>
        <dbReference type="EMBL" id="KAF3327318.1"/>
    </source>
</evidence>
<feature type="compositionally biased region" description="Low complexity" evidence="1">
    <location>
        <begin position="189"/>
        <end position="216"/>
    </location>
</feature>
<proteinExistence type="predicted"/>
<feature type="domain" description="DUF936" evidence="2">
    <location>
        <begin position="4"/>
        <end position="124"/>
    </location>
</feature>
<dbReference type="AlphaFoldDB" id="A0A833QR75"/>
<dbReference type="OrthoDB" id="1918502at2759"/>
<dbReference type="Pfam" id="PF06075">
    <property type="entry name" value="DUF936"/>
    <property type="match status" value="1"/>
</dbReference>
<dbReference type="InterPro" id="IPR049172">
    <property type="entry name" value="DUF6857_pln"/>
</dbReference>